<organism evidence="1 2">
    <name type="scientific">Boletus edulis BED1</name>
    <dbReference type="NCBI Taxonomy" id="1328754"/>
    <lineage>
        <taxon>Eukaryota</taxon>
        <taxon>Fungi</taxon>
        <taxon>Dikarya</taxon>
        <taxon>Basidiomycota</taxon>
        <taxon>Agaricomycotina</taxon>
        <taxon>Agaricomycetes</taxon>
        <taxon>Agaricomycetidae</taxon>
        <taxon>Boletales</taxon>
        <taxon>Boletineae</taxon>
        <taxon>Boletaceae</taxon>
        <taxon>Boletoideae</taxon>
        <taxon>Boletus</taxon>
    </lineage>
</organism>
<reference evidence="1" key="2">
    <citation type="journal article" date="2020" name="Nat. Commun.">
        <title>Large-scale genome sequencing of mycorrhizal fungi provides insights into the early evolution of symbiotic traits.</title>
        <authorList>
            <person name="Miyauchi S."/>
            <person name="Kiss E."/>
            <person name="Kuo A."/>
            <person name="Drula E."/>
            <person name="Kohler A."/>
            <person name="Sanchez-Garcia M."/>
            <person name="Morin E."/>
            <person name="Andreopoulos B."/>
            <person name="Barry K.W."/>
            <person name="Bonito G."/>
            <person name="Buee M."/>
            <person name="Carver A."/>
            <person name="Chen C."/>
            <person name="Cichocki N."/>
            <person name="Clum A."/>
            <person name="Culley D."/>
            <person name="Crous P.W."/>
            <person name="Fauchery L."/>
            <person name="Girlanda M."/>
            <person name="Hayes R.D."/>
            <person name="Keri Z."/>
            <person name="LaButti K."/>
            <person name="Lipzen A."/>
            <person name="Lombard V."/>
            <person name="Magnuson J."/>
            <person name="Maillard F."/>
            <person name="Murat C."/>
            <person name="Nolan M."/>
            <person name="Ohm R.A."/>
            <person name="Pangilinan J."/>
            <person name="Pereira M.F."/>
            <person name="Perotto S."/>
            <person name="Peter M."/>
            <person name="Pfister S."/>
            <person name="Riley R."/>
            <person name="Sitrit Y."/>
            <person name="Stielow J.B."/>
            <person name="Szollosi G."/>
            <person name="Zifcakova L."/>
            <person name="Stursova M."/>
            <person name="Spatafora J.W."/>
            <person name="Tedersoo L."/>
            <person name="Vaario L.M."/>
            <person name="Yamada A."/>
            <person name="Yan M."/>
            <person name="Wang P."/>
            <person name="Xu J."/>
            <person name="Bruns T."/>
            <person name="Baldrian P."/>
            <person name="Vilgalys R."/>
            <person name="Dunand C."/>
            <person name="Henrissat B."/>
            <person name="Grigoriev I.V."/>
            <person name="Hibbett D."/>
            <person name="Nagy L.G."/>
            <person name="Martin F.M."/>
        </authorList>
    </citation>
    <scope>NUCLEOTIDE SEQUENCE</scope>
    <source>
        <strain evidence="1">BED1</strain>
    </source>
</reference>
<dbReference type="AlphaFoldDB" id="A0AAD4BD77"/>
<sequence>MVFCACNSFSTAFFFFISASYHNPLFCWLLVGKYCDVDTFLRYACSIFFTGRTRSCNRWTCRRRTLVWILHATVELGA</sequence>
<accession>A0AAD4BD77</accession>
<evidence type="ECO:0000313" key="2">
    <source>
        <dbReference type="Proteomes" id="UP001194468"/>
    </source>
</evidence>
<reference evidence="1" key="1">
    <citation type="submission" date="2019-10" db="EMBL/GenBank/DDBJ databases">
        <authorList>
            <consortium name="DOE Joint Genome Institute"/>
            <person name="Kuo A."/>
            <person name="Miyauchi S."/>
            <person name="Kiss E."/>
            <person name="Drula E."/>
            <person name="Kohler A."/>
            <person name="Sanchez-Garcia M."/>
            <person name="Andreopoulos B."/>
            <person name="Barry K.W."/>
            <person name="Bonito G."/>
            <person name="Buee M."/>
            <person name="Carver A."/>
            <person name="Chen C."/>
            <person name="Cichocki N."/>
            <person name="Clum A."/>
            <person name="Culley D."/>
            <person name="Crous P.W."/>
            <person name="Fauchery L."/>
            <person name="Girlanda M."/>
            <person name="Hayes R."/>
            <person name="Keri Z."/>
            <person name="LaButti K."/>
            <person name="Lipzen A."/>
            <person name="Lombard V."/>
            <person name="Magnuson J."/>
            <person name="Maillard F."/>
            <person name="Morin E."/>
            <person name="Murat C."/>
            <person name="Nolan M."/>
            <person name="Ohm R."/>
            <person name="Pangilinan J."/>
            <person name="Pereira M."/>
            <person name="Perotto S."/>
            <person name="Peter M."/>
            <person name="Riley R."/>
            <person name="Sitrit Y."/>
            <person name="Stielow B."/>
            <person name="Szollosi G."/>
            <person name="Zifcakova L."/>
            <person name="Stursova M."/>
            <person name="Spatafora J.W."/>
            <person name="Tedersoo L."/>
            <person name="Vaario L.-M."/>
            <person name="Yamada A."/>
            <person name="Yan M."/>
            <person name="Wang P."/>
            <person name="Xu J."/>
            <person name="Bruns T."/>
            <person name="Baldrian P."/>
            <person name="Vilgalys R."/>
            <person name="Henrissat B."/>
            <person name="Grigoriev I.V."/>
            <person name="Hibbett D."/>
            <person name="Nagy L.G."/>
            <person name="Martin F.M."/>
        </authorList>
    </citation>
    <scope>NUCLEOTIDE SEQUENCE</scope>
    <source>
        <strain evidence="1">BED1</strain>
    </source>
</reference>
<proteinExistence type="predicted"/>
<name>A0AAD4BD77_BOLED</name>
<evidence type="ECO:0000313" key="1">
    <source>
        <dbReference type="EMBL" id="KAF8421910.1"/>
    </source>
</evidence>
<dbReference type="Proteomes" id="UP001194468">
    <property type="component" value="Unassembled WGS sequence"/>
</dbReference>
<protein>
    <submittedName>
        <fullName evidence="1">Uncharacterized protein</fullName>
    </submittedName>
</protein>
<dbReference type="EMBL" id="WHUW01000133">
    <property type="protein sequence ID" value="KAF8421910.1"/>
    <property type="molecule type" value="Genomic_DNA"/>
</dbReference>
<keyword evidence="2" id="KW-1185">Reference proteome</keyword>
<gene>
    <name evidence="1" type="ORF">L210DRAFT_3572071</name>
</gene>
<comment type="caution">
    <text evidence="1">The sequence shown here is derived from an EMBL/GenBank/DDBJ whole genome shotgun (WGS) entry which is preliminary data.</text>
</comment>